<organism evidence="4 5">
    <name type="scientific">Knufia peltigerae</name>
    <dbReference type="NCBI Taxonomy" id="1002370"/>
    <lineage>
        <taxon>Eukaryota</taxon>
        <taxon>Fungi</taxon>
        <taxon>Dikarya</taxon>
        <taxon>Ascomycota</taxon>
        <taxon>Pezizomycotina</taxon>
        <taxon>Eurotiomycetes</taxon>
        <taxon>Chaetothyriomycetidae</taxon>
        <taxon>Chaetothyriales</taxon>
        <taxon>Trichomeriaceae</taxon>
        <taxon>Knufia</taxon>
    </lineage>
</organism>
<dbReference type="AlphaFoldDB" id="A0AA39CY57"/>
<sequence length="716" mass="78741">MGDSAGGGLCILASLELKRIGLPQPCAMILVSPWIDMTLKAHQGGNPAVESDYFLLANSAVPGLIRLFIGDRPPESPEVNPLRHQPHELEGLSPQLIFTGGAEFARQDSEQWAELCHKAGLRYKLVIEWGQLHIYAMGSNFINPTIRHKTDDMIIEWIKDHFNLASRSLQVRAGEKGGYEPGFLYSLRDAFDEYASYRNPNLRIAVNAGGLNPRGLAEAVQKLLSSRGCQKKVAYVVGDDLLLKIDSLDIKPLTRATGNFETWKQKHPDIILANAYVGCWGIVQALHEGADIVICGRCTDASTVMGIAAWWHGWSRTDVNRLAGSLVAGHLIECGCYVTGGNFGGFKSLVPDYYDLSFPIATIAVDGTSVIQSHENQNGIVTVDTVRGQLLYEIQGPFYYNPDVIADLSSIRFEQTGHNQVHVSGFKGIPAPETAKIALMALGGYQAEFSVYVTGLDTEEKARSFEVMSRRMLDTRQYDVLDFQLYGAPKDDPHSQLEATLQLRILAQAKDPRLLKPGRFLGPIMSNQLSGYPGLTANVDFRTAEPKLLCTYFPGLINQSEVQLSVHFMPPCGDDQGLLVPRHEVYTSTSQLPSQPDYQPRNPTPLSSFGPTVRAPLGLVVYARSGDKGANVNVGFFIPRGLNETPKYDWLRSFFTTETLRGLLAAEAGPDAYIERCEFPEIRAVHFVIHGLLGTGVSNSSKMDALGKFLEKEAVL</sequence>
<evidence type="ECO:0000259" key="2">
    <source>
        <dbReference type="Pfam" id="PF07859"/>
    </source>
</evidence>
<dbReference type="Pfam" id="PF07287">
    <property type="entry name" value="AtuA"/>
    <property type="match status" value="1"/>
</dbReference>
<evidence type="ECO:0000313" key="4">
    <source>
        <dbReference type="EMBL" id="KAJ9637383.1"/>
    </source>
</evidence>
<reference evidence="4" key="1">
    <citation type="submission" date="2022-10" db="EMBL/GenBank/DDBJ databases">
        <title>Culturing micro-colonial fungi from biological soil crusts in the Mojave desert and describing Neophaeococcomyces mojavensis, and introducing the new genera and species Taxawa tesnikishii.</title>
        <authorList>
            <person name="Kurbessoian T."/>
            <person name="Stajich J.E."/>
        </authorList>
    </citation>
    <scope>NUCLEOTIDE SEQUENCE</scope>
    <source>
        <strain evidence="4">TK_35</strain>
    </source>
</reference>
<dbReference type="InterPro" id="IPR010839">
    <property type="entry name" value="AtuA_N"/>
</dbReference>
<dbReference type="InterPro" id="IPR056362">
    <property type="entry name" value="AtuA-like_ferredoxin_dom"/>
</dbReference>
<protein>
    <submittedName>
        <fullName evidence="4">Uncharacterized protein</fullName>
    </submittedName>
</protein>
<dbReference type="PANTHER" id="PTHR47585:SF1">
    <property type="entry name" value="DUF1446 DOMAIN-CONTAINING PROTEIN"/>
    <property type="match status" value="1"/>
</dbReference>
<evidence type="ECO:0000313" key="5">
    <source>
        <dbReference type="Proteomes" id="UP001172681"/>
    </source>
</evidence>
<dbReference type="SUPFAM" id="SSF53474">
    <property type="entry name" value="alpha/beta-Hydrolases"/>
    <property type="match status" value="1"/>
</dbReference>
<dbReference type="EMBL" id="JAPDRN010000025">
    <property type="protein sequence ID" value="KAJ9637383.1"/>
    <property type="molecule type" value="Genomic_DNA"/>
</dbReference>
<dbReference type="InterPro" id="IPR029058">
    <property type="entry name" value="AB_hydrolase_fold"/>
</dbReference>
<evidence type="ECO:0000259" key="1">
    <source>
        <dbReference type="Pfam" id="PF07287"/>
    </source>
</evidence>
<gene>
    <name evidence="4" type="ORF">H2204_004807</name>
</gene>
<keyword evidence="5" id="KW-1185">Reference proteome</keyword>
<dbReference type="Pfam" id="PF23544">
    <property type="entry name" value="AtuA_ferredoxin"/>
    <property type="match status" value="1"/>
</dbReference>
<proteinExistence type="predicted"/>
<feature type="domain" description="AtuA-like ferredoxin-fold" evidence="3">
    <location>
        <begin position="617"/>
        <end position="710"/>
    </location>
</feature>
<dbReference type="InterPro" id="IPR013094">
    <property type="entry name" value="AB_hydrolase_3"/>
</dbReference>
<evidence type="ECO:0000259" key="3">
    <source>
        <dbReference type="Pfam" id="PF23544"/>
    </source>
</evidence>
<dbReference type="Pfam" id="PF07859">
    <property type="entry name" value="Abhydrolase_3"/>
    <property type="match status" value="1"/>
</dbReference>
<dbReference type="Proteomes" id="UP001172681">
    <property type="component" value="Unassembled WGS sequence"/>
</dbReference>
<dbReference type="Gene3D" id="3.40.50.1820">
    <property type="entry name" value="alpha/beta hydrolase"/>
    <property type="match status" value="1"/>
</dbReference>
<name>A0AA39CY57_9EURO</name>
<dbReference type="GO" id="GO:0016787">
    <property type="term" value="F:hydrolase activity"/>
    <property type="evidence" value="ECO:0007669"/>
    <property type="project" value="InterPro"/>
</dbReference>
<accession>A0AA39CY57</accession>
<comment type="caution">
    <text evidence="4">The sequence shown here is derived from an EMBL/GenBank/DDBJ whole genome shotgun (WGS) entry which is preliminary data.</text>
</comment>
<feature type="domain" description="Acyclic terpene utilisation N-terminal" evidence="1">
    <location>
        <begin position="150"/>
        <end position="568"/>
    </location>
</feature>
<dbReference type="PANTHER" id="PTHR47585">
    <property type="match status" value="1"/>
</dbReference>
<feature type="domain" description="Alpha/beta hydrolase fold-3" evidence="2">
    <location>
        <begin position="1"/>
        <end position="136"/>
    </location>
</feature>